<feature type="transmembrane region" description="Helical" evidence="11">
    <location>
        <begin position="933"/>
        <end position="951"/>
    </location>
</feature>
<feature type="transmembrane region" description="Helical" evidence="11">
    <location>
        <begin position="465"/>
        <end position="498"/>
    </location>
</feature>
<evidence type="ECO:0000256" key="10">
    <source>
        <dbReference type="ARBA" id="ARBA00023180"/>
    </source>
</evidence>
<keyword evidence="7" id="KW-0256">Endoplasmic reticulum</keyword>
<evidence type="ECO:0000256" key="3">
    <source>
        <dbReference type="ARBA" id="ARBA00008695"/>
    </source>
</evidence>
<protein>
    <submittedName>
        <fullName evidence="12">GPI ethanolamine phosphate transferase 3</fullName>
    </submittedName>
</protein>
<dbReference type="InterPro" id="IPR002591">
    <property type="entry name" value="Phosphodiest/P_Trfase"/>
</dbReference>
<evidence type="ECO:0000256" key="1">
    <source>
        <dbReference type="ARBA" id="ARBA00004477"/>
    </source>
</evidence>
<evidence type="ECO:0000256" key="6">
    <source>
        <dbReference type="ARBA" id="ARBA00022692"/>
    </source>
</evidence>
<dbReference type="InterPro" id="IPR039524">
    <property type="entry name" value="PIGO/GPI13"/>
</dbReference>
<feature type="transmembrane region" description="Helical" evidence="11">
    <location>
        <begin position="994"/>
        <end position="1014"/>
    </location>
</feature>
<keyword evidence="4" id="KW-0337">GPI-anchor biosynthesis</keyword>
<dbReference type="CDD" id="cd16023">
    <property type="entry name" value="GPI_EPT_3"/>
    <property type="match status" value="1"/>
</dbReference>
<keyword evidence="9 11" id="KW-0472">Membrane</keyword>
<evidence type="ECO:0000256" key="7">
    <source>
        <dbReference type="ARBA" id="ARBA00022824"/>
    </source>
</evidence>
<dbReference type="EMBL" id="GEEE01007792">
    <property type="protein sequence ID" value="JAP55433.1"/>
    <property type="molecule type" value="Transcribed_RNA"/>
</dbReference>
<keyword evidence="5 12" id="KW-0808">Transferase</keyword>
<dbReference type="InterPro" id="IPR037675">
    <property type="entry name" value="PIG-O_N"/>
</dbReference>
<evidence type="ECO:0000256" key="11">
    <source>
        <dbReference type="SAM" id="Phobius"/>
    </source>
</evidence>
<dbReference type="SUPFAM" id="SSF53649">
    <property type="entry name" value="Alkaline phosphatase-like"/>
    <property type="match status" value="1"/>
</dbReference>
<comment type="pathway">
    <text evidence="2">Glycolipid biosynthesis; glycosylphosphatidylinositol-anchor biosynthesis.</text>
</comment>
<dbReference type="GO" id="GO:0006506">
    <property type="term" value="P:GPI anchor biosynthetic process"/>
    <property type="evidence" value="ECO:0007669"/>
    <property type="project" value="UniProtKB-UniPathway"/>
</dbReference>
<feature type="transmembrane region" description="Helical" evidence="11">
    <location>
        <begin position="810"/>
        <end position="829"/>
    </location>
</feature>
<evidence type="ECO:0000256" key="2">
    <source>
        <dbReference type="ARBA" id="ARBA00004687"/>
    </source>
</evidence>
<dbReference type="GO" id="GO:0051377">
    <property type="term" value="F:mannose-ethanolamine phosphotransferase activity"/>
    <property type="evidence" value="ECO:0007669"/>
    <property type="project" value="InterPro"/>
</dbReference>
<dbReference type="GO" id="GO:0005789">
    <property type="term" value="C:endoplasmic reticulum membrane"/>
    <property type="evidence" value="ECO:0007669"/>
    <property type="project" value="UniProtKB-SubCell"/>
</dbReference>
<evidence type="ECO:0000256" key="9">
    <source>
        <dbReference type="ARBA" id="ARBA00023136"/>
    </source>
</evidence>
<feature type="transmembrane region" description="Helical" evidence="11">
    <location>
        <begin position="1026"/>
        <end position="1047"/>
    </location>
</feature>
<keyword evidence="10" id="KW-0325">Glycoprotein</keyword>
<keyword evidence="8 11" id="KW-1133">Transmembrane helix</keyword>
<dbReference type="InterPro" id="IPR017850">
    <property type="entry name" value="Alkaline_phosphatase_core_sf"/>
</dbReference>
<feature type="transmembrane region" description="Helical" evidence="11">
    <location>
        <begin position="518"/>
        <end position="538"/>
    </location>
</feature>
<dbReference type="PANTHER" id="PTHR23071:SF1">
    <property type="entry name" value="GPI ETHANOLAMINE PHOSPHATE TRANSFERASE 3"/>
    <property type="match status" value="1"/>
</dbReference>
<feature type="transmembrane region" description="Helical" evidence="11">
    <location>
        <begin position="736"/>
        <end position="755"/>
    </location>
</feature>
<dbReference type="Pfam" id="PF01663">
    <property type="entry name" value="Phosphodiest"/>
    <property type="match status" value="1"/>
</dbReference>
<feature type="transmembrane region" description="Helical" evidence="11">
    <location>
        <begin position="27"/>
        <end position="50"/>
    </location>
</feature>
<keyword evidence="6 11" id="KW-0812">Transmembrane</keyword>
<comment type="similarity">
    <text evidence="3">Belongs to the PIGG/PIGN/PIGO family. PIGO subfamily.</text>
</comment>
<feature type="transmembrane region" description="Helical" evidence="11">
    <location>
        <begin position="550"/>
        <end position="572"/>
    </location>
</feature>
<dbReference type="AlphaFoldDB" id="A0A0X3PU62"/>
<accession>A0A0X3PU62</accession>
<feature type="transmembrane region" description="Helical" evidence="11">
    <location>
        <begin position="836"/>
        <end position="855"/>
    </location>
</feature>
<dbReference type="PANTHER" id="PTHR23071">
    <property type="entry name" value="PHOSPHATIDYLINOSITOL GLYCAN"/>
    <property type="match status" value="1"/>
</dbReference>
<evidence type="ECO:0000256" key="5">
    <source>
        <dbReference type="ARBA" id="ARBA00022679"/>
    </source>
</evidence>
<organism evidence="12">
    <name type="scientific">Schistocephalus solidus</name>
    <name type="common">Tapeworm</name>
    <dbReference type="NCBI Taxonomy" id="70667"/>
    <lineage>
        <taxon>Eukaryota</taxon>
        <taxon>Metazoa</taxon>
        <taxon>Spiralia</taxon>
        <taxon>Lophotrochozoa</taxon>
        <taxon>Platyhelminthes</taxon>
        <taxon>Cestoda</taxon>
        <taxon>Eucestoda</taxon>
        <taxon>Diphyllobothriidea</taxon>
        <taxon>Diphyllobothriidae</taxon>
        <taxon>Schistocephalus</taxon>
    </lineage>
</organism>
<dbReference type="Gene3D" id="3.40.720.10">
    <property type="entry name" value="Alkaline Phosphatase, subunit A"/>
    <property type="match status" value="1"/>
</dbReference>
<feature type="transmembrane region" description="Helical" evidence="11">
    <location>
        <begin position="653"/>
        <end position="670"/>
    </location>
</feature>
<feature type="non-terminal residue" evidence="12">
    <location>
        <position position="1"/>
    </location>
</feature>
<evidence type="ECO:0000256" key="8">
    <source>
        <dbReference type="ARBA" id="ARBA00022989"/>
    </source>
</evidence>
<proteinExistence type="inferred from homology"/>
<reference evidence="12" key="1">
    <citation type="submission" date="2016-01" db="EMBL/GenBank/DDBJ databases">
        <title>Reference transcriptome for the parasite Schistocephalus solidus: insights into the molecular evolution of parasitism.</title>
        <authorList>
            <person name="Hebert F.O."/>
            <person name="Grambauer S."/>
            <person name="Barber I."/>
            <person name="Landry C.R."/>
            <person name="Aubin-Horth N."/>
        </authorList>
    </citation>
    <scope>NUCLEOTIDE SEQUENCE</scope>
</reference>
<evidence type="ECO:0000313" key="12">
    <source>
        <dbReference type="EMBL" id="JAP55433.1"/>
    </source>
</evidence>
<feature type="transmembrane region" description="Helical" evidence="11">
    <location>
        <begin position="690"/>
        <end position="715"/>
    </location>
</feature>
<gene>
    <name evidence="12" type="primary">PIGO</name>
    <name evidence="12" type="ORF">TR158651</name>
</gene>
<evidence type="ECO:0000256" key="4">
    <source>
        <dbReference type="ARBA" id="ARBA00022502"/>
    </source>
</evidence>
<sequence>CVYRSHRSSHLTDNSPPVSMDRTRSNYLLFPLGCLLIISGVFFFLHGFLLTRSELNTVARTNPGAVNPPEFNRLILLLVDGLYFGLLPDPSLSPTQNDRMPYLTRLLHRSHQTSAPTVQLYHFMADPPTTTLQRLKALVTGSMPTFIDAGSNFGGTELQEDNLVKQWSLTGRKICFVGDQVWTELMPTGFFESFPLPSFNIKDLDTVDDAVRKYFFKQLTTSTASNSTKCNILIGHMLGVDHCGHTYGRNHPEMDRKLRELDDLLRSIVPQLSSSDLLVVFGDHGMTLSGDHGGDSVPELDAAVLFFSPRGFPLPRQFSPNNTPSMAQIDIVPTLAVLSGVPIPYSNLGVVEPGLFGNYRQLRSAATSNFKQMALYSQTYQQNFGSMSLPPAIEAKLSHPPADVCRNVSACLDELHSLRSVFHRHWTRMDVPRAALGMITFISGLLTLLHLDFSPQKASFRQRSLLIFGLLFIISLPLSLMTDFVGLCLSIPLAAGWTLTCFYSLSMSIPPKPRQGDQSVTSGSLFSLLLMLLLTASYSSNSFVVQEARVLAFLLQSMLVASALLLLIFLPAPVAGVTSRLRSARTTPPTPVRFLLTSLLCLALVNCGMRLEVCREESPRTSLCLSPDNVWTRALATIVLPSRLELSFVSGRRLLLSLVGVSLWLGLHRYKLQLDGNLLGYSLIFMSLKALVPFLGLPMVLLWILEACTAAIASAPNESVLRMPMIIFLKVQIGRFILFVCGTAFCLLLRYPLLITHLSPKSLLKSSSVRGYASVDFLPPEAEAANSSARISDAGTSRPGTAVSGLATVYSAWLASALVICPVFALLVLLGDACVFPLLGLFFCLFLPPVVVLGAERSQFSPKDEKATITWALEAASSWPCATYACLLGHFGFFVTGHQTTLSAIPWNAAFTIHQGDHTTNLLPGLLVLSHTFASQILLTCWLPLLLVIAFQQIQHLRGRIALPVEPYGEVYFFHSRHSAKEFVLALDRLFRRYLLLQLLMVAGPLISAFLLRRHLMVWKIFAPRLIYALCGGIYIGVVALVVRTVVVRRLHASLIGWRESLLHSQS</sequence>
<feature type="transmembrane region" description="Helical" evidence="11">
    <location>
        <begin position="434"/>
        <end position="453"/>
    </location>
</feature>
<comment type="subcellular location">
    <subcellularLocation>
        <location evidence="1">Endoplasmic reticulum membrane</location>
        <topology evidence="1">Multi-pass membrane protein</topology>
    </subcellularLocation>
</comment>
<name>A0A0X3PU62_SCHSO</name>
<dbReference type="UniPathway" id="UPA00196"/>